<proteinExistence type="predicted"/>
<dbReference type="Proteomes" id="UP000324222">
    <property type="component" value="Unassembled WGS sequence"/>
</dbReference>
<accession>A0A5B7F5Q1</accession>
<evidence type="ECO:0000313" key="2">
    <source>
        <dbReference type="Proteomes" id="UP000324222"/>
    </source>
</evidence>
<keyword evidence="2" id="KW-1185">Reference proteome</keyword>
<reference evidence="1 2" key="1">
    <citation type="submission" date="2019-05" db="EMBL/GenBank/DDBJ databases">
        <title>Another draft genome of Portunus trituberculatus and its Hox gene families provides insights of decapod evolution.</title>
        <authorList>
            <person name="Jeong J.-H."/>
            <person name="Song I."/>
            <person name="Kim S."/>
            <person name="Choi T."/>
            <person name="Kim D."/>
            <person name="Ryu S."/>
            <person name="Kim W."/>
        </authorList>
    </citation>
    <scope>NUCLEOTIDE SEQUENCE [LARGE SCALE GENOMIC DNA]</scope>
    <source>
        <tissue evidence="1">Muscle</tissue>
    </source>
</reference>
<dbReference type="AlphaFoldDB" id="A0A5B7F5Q1"/>
<sequence>MYSIPLGGGGDGGEESLGVMVIKSKDKTKAKQRKGALSNWKSAPLAASLKHFALCCFHCCPRHALHGIRRPEADAPVCIVTLQALRTLTNCMSAV</sequence>
<gene>
    <name evidence="1" type="ORF">E2C01_035973</name>
</gene>
<comment type="caution">
    <text evidence="1">The sequence shown here is derived from an EMBL/GenBank/DDBJ whole genome shotgun (WGS) entry which is preliminary data.</text>
</comment>
<organism evidence="1 2">
    <name type="scientific">Portunus trituberculatus</name>
    <name type="common">Swimming crab</name>
    <name type="synonym">Neptunus trituberculatus</name>
    <dbReference type="NCBI Taxonomy" id="210409"/>
    <lineage>
        <taxon>Eukaryota</taxon>
        <taxon>Metazoa</taxon>
        <taxon>Ecdysozoa</taxon>
        <taxon>Arthropoda</taxon>
        <taxon>Crustacea</taxon>
        <taxon>Multicrustacea</taxon>
        <taxon>Malacostraca</taxon>
        <taxon>Eumalacostraca</taxon>
        <taxon>Eucarida</taxon>
        <taxon>Decapoda</taxon>
        <taxon>Pleocyemata</taxon>
        <taxon>Brachyura</taxon>
        <taxon>Eubrachyura</taxon>
        <taxon>Portunoidea</taxon>
        <taxon>Portunidae</taxon>
        <taxon>Portuninae</taxon>
        <taxon>Portunus</taxon>
    </lineage>
</organism>
<evidence type="ECO:0000313" key="1">
    <source>
        <dbReference type="EMBL" id="MPC42351.1"/>
    </source>
</evidence>
<protein>
    <submittedName>
        <fullName evidence="1">Uncharacterized protein</fullName>
    </submittedName>
</protein>
<dbReference type="EMBL" id="VSRR010005402">
    <property type="protein sequence ID" value="MPC42351.1"/>
    <property type="molecule type" value="Genomic_DNA"/>
</dbReference>
<name>A0A5B7F5Q1_PORTR</name>